<feature type="region of interest" description="Disordered" evidence="9">
    <location>
        <begin position="474"/>
        <end position="497"/>
    </location>
</feature>
<feature type="region of interest" description="Disordered" evidence="9">
    <location>
        <begin position="54"/>
        <end position="73"/>
    </location>
</feature>
<evidence type="ECO:0000256" key="1">
    <source>
        <dbReference type="ARBA" id="ARBA00001966"/>
    </source>
</evidence>
<dbReference type="GO" id="GO:0006094">
    <property type="term" value="P:gluconeogenesis"/>
    <property type="evidence" value="ECO:0007669"/>
    <property type="project" value="UniProtKB-KW"/>
</dbReference>
<evidence type="ECO:0008006" key="14">
    <source>
        <dbReference type="Google" id="ProtNLM"/>
    </source>
</evidence>
<evidence type="ECO:0000256" key="6">
    <source>
        <dbReference type="ARBA" id="ARBA00023004"/>
    </source>
</evidence>
<dbReference type="STRING" id="660025.F9FGJ4"/>
<dbReference type="Pfam" id="PF06985">
    <property type="entry name" value="HET"/>
    <property type="match status" value="1"/>
</dbReference>
<dbReference type="GO" id="GO:0003941">
    <property type="term" value="F:L-serine ammonia-lyase activity"/>
    <property type="evidence" value="ECO:0007669"/>
    <property type="project" value="InterPro"/>
</dbReference>
<dbReference type="GO" id="GO:0051539">
    <property type="term" value="F:4 iron, 4 sulfur cluster binding"/>
    <property type="evidence" value="ECO:0007669"/>
    <property type="project" value="UniProtKB-KW"/>
</dbReference>
<dbReference type="InterPro" id="IPR005130">
    <property type="entry name" value="Ser_deHydtase-like_asu"/>
</dbReference>
<feature type="domain" description="Serine dehydratase beta chain" evidence="11">
    <location>
        <begin position="81"/>
        <end position="240"/>
    </location>
</feature>
<dbReference type="OrthoDB" id="192663at2759"/>
<evidence type="ECO:0000256" key="4">
    <source>
        <dbReference type="ARBA" id="ARBA00022485"/>
    </source>
</evidence>
<proteinExistence type="predicted"/>
<keyword evidence="4" id="KW-0004">4Fe-4S</keyword>
<dbReference type="InterPro" id="IPR029009">
    <property type="entry name" value="ASB_dom_sf"/>
</dbReference>
<protein>
    <recommendedName>
        <fullName evidence="14">L-serine dehydratase</fullName>
    </recommendedName>
</protein>
<gene>
    <name evidence="13" type="ORF">FOXB_05523</name>
</gene>
<dbReference type="PANTHER" id="PTHR30182:SF1">
    <property type="entry name" value="L-SERINE DEHYDRATASE 1"/>
    <property type="match status" value="1"/>
</dbReference>
<keyword evidence="5" id="KW-0479">Metal-binding</keyword>
<dbReference type="EMBL" id="AFQF01001756">
    <property type="protein sequence ID" value="EGU83963.1"/>
    <property type="molecule type" value="Genomic_DNA"/>
</dbReference>
<evidence type="ECO:0000256" key="2">
    <source>
        <dbReference type="ARBA" id="ARBA00004742"/>
    </source>
</evidence>
<dbReference type="PANTHER" id="PTHR30182">
    <property type="entry name" value="L-SERINE DEHYDRATASE"/>
    <property type="match status" value="1"/>
</dbReference>
<feature type="region of interest" description="Disordered" evidence="9">
    <location>
        <begin position="299"/>
        <end position="339"/>
    </location>
</feature>
<comment type="pathway">
    <text evidence="2">Carbohydrate biosynthesis; gluconeogenesis.</text>
</comment>
<keyword evidence="6" id="KW-0408">Iron</keyword>
<evidence type="ECO:0000256" key="3">
    <source>
        <dbReference type="ARBA" id="ARBA00022432"/>
    </source>
</evidence>
<evidence type="ECO:0000256" key="5">
    <source>
        <dbReference type="ARBA" id="ARBA00022723"/>
    </source>
</evidence>
<keyword evidence="3" id="KW-0312">Gluconeogenesis</keyword>
<feature type="domain" description="Serine dehydratase-like alpha subunit" evidence="10">
    <location>
        <begin position="353"/>
        <end position="675"/>
    </location>
</feature>
<accession>F9FGJ4</accession>
<dbReference type="SUPFAM" id="SSF143548">
    <property type="entry name" value="Serine metabolism enzymes domain"/>
    <property type="match status" value="1"/>
</dbReference>
<evidence type="ECO:0000313" key="13">
    <source>
        <dbReference type="EMBL" id="EGU83963.1"/>
    </source>
</evidence>
<dbReference type="Pfam" id="PF03315">
    <property type="entry name" value="SDH_beta"/>
    <property type="match status" value="1"/>
</dbReference>
<evidence type="ECO:0000259" key="10">
    <source>
        <dbReference type="Pfam" id="PF03313"/>
    </source>
</evidence>
<dbReference type="InterPro" id="IPR010730">
    <property type="entry name" value="HET"/>
</dbReference>
<dbReference type="Gene3D" id="3.30.1330.90">
    <property type="entry name" value="D-3-phosphoglycerate dehydrogenase, domain 3"/>
    <property type="match status" value="1"/>
</dbReference>
<keyword evidence="7" id="KW-0411">Iron-sulfur</keyword>
<comment type="cofactor">
    <cofactor evidence="1">
        <name>[4Fe-4S] cluster</name>
        <dbReference type="ChEBI" id="CHEBI:49883"/>
    </cofactor>
</comment>
<evidence type="ECO:0000256" key="7">
    <source>
        <dbReference type="ARBA" id="ARBA00023014"/>
    </source>
</evidence>
<dbReference type="GO" id="GO:0046872">
    <property type="term" value="F:metal ion binding"/>
    <property type="evidence" value="ECO:0007669"/>
    <property type="project" value="UniProtKB-KW"/>
</dbReference>
<evidence type="ECO:0000256" key="9">
    <source>
        <dbReference type="SAM" id="MobiDB-lite"/>
    </source>
</evidence>
<feature type="domain" description="Heterokaryon incompatibility" evidence="12">
    <location>
        <begin position="826"/>
        <end position="993"/>
    </location>
</feature>
<reference evidence="13" key="1">
    <citation type="journal article" date="2012" name="Mol. Plant Microbe Interact.">
        <title>A highly conserved effector in Fusarium oxysporum is required for full virulence on Arabidopsis.</title>
        <authorList>
            <person name="Thatcher L.F."/>
            <person name="Gardiner D.M."/>
            <person name="Kazan K."/>
            <person name="Manners J."/>
        </authorList>
    </citation>
    <scope>NUCLEOTIDE SEQUENCE [LARGE SCALE GENOMIC DNA]</scope>
    <source>
        <strain evidence="13">Fo5176</strain>
    </source>
</reference>
<feature type="region of interest" description="Disordered" evidence="9">
    <location>
        <begin position="1563"/>
        <end position="1584"/>
    </location>
</feature>
<dbReference type="FunFam" id="3.30.1330.90:FF:000001">
    <property type="entry name" value="L-serine ammonia-lyase 1"/>
    <property type="match status" value="1"/>
</dbReference>
<evidence type="ECO:0000259" key="12">
    <source>
        <dbReference type="Pfam" id="PF06985"/>
    </source>
</evidence>
<keyword evidence="8" id="KW-0456">Lyase</keyword>
<comment type="caution">
    <text evidence="13">The sequence shown here is derived from an EMBL/GenBank/DDBJ whole genome shotgun (WGS) entry which is preliminary data.</text>
</comment>
<evidence type="ECO:0000256" key="8">
    <source>
        <dbReference type="ARBA" id="ARBA00023239"/>
    </source>
</evidence>
<sequence>MSRAGIRQLSLLRASRQCLPPRSLATVVRGPIARSTPPAATLLGRQRCRLFSTTRLRRSQDEQDEDAGSYSEADHEHAVISTFDLFSIGIGPSSSHTVGPMRAGNIFVNDLIDANLLQKVNKIRVAIYGSLALTGEGHMTPSALLLGLEGADVETVDTGYVPSRFEEIKSSKKIFLARGLATDGSKGKEIDFDYEKEFIWEWGRKLPQHSNGMRFTVYDKEGYVLATNDMFSVGGGFVVNGALSIAPQETLSANAPAQLEVGDSDTAAHPADLAENMYYKEIRRSDAAGDRRTGTEVKALEEANEGPTALLGDSPEPTGLSTDVKSETKDTSSSPHPRYPFRDAASLLSLCRKHNLTIAQLVYENEKSLGYTDEDIYRKIFKIWGVMDASILESVQAPTGSKLPGSLKLHRRAPALYRRLTRGLYPSSTADTSAAQLEHKFSSPDANINEDGIGSSPKALAAASSPLVPEKFKAGGLRKRGPPRIHGSLDHPIAPAPSRRTTFPTMDYLSVYAIAVNETNAGGGRIVTAPTNGAAGIIPAVLKYTTEFISDDPERDIPTFLLTAAAIGMLYKRGATISAAEGGCMAEPETIEQAAEIGIEHNLGLTCDPIGGLVQAPCIERNALGATKAISSANLALSSETGTQRVRLDDAIRAMRLTAKGMRNEFKETSLSGLATSVHINIPFESAAISGCDCCAFIFKTLTYSGLLGVENQMGIQLYLRLSIGQGNPEILFGDPERSQMFLQFYTDYAQGETWKRVKPLPDICDDHLSREGLSFVNACFYNCVKDHKLCKQDKSTLPTRILDIGSAGDDKICLAESEALKPEKYVALSYCWGRNPSIKALTGNLEDMKTGIGLEELPAAYTDAIALTRELGVRYLWIDALCIIQDSQADWERECSRMADTYANAFLTIAASSSTSVTSHFLRPQLKPPPRAARDQSAIYSESMRSENGPPILLKVRLMQATGAHWKWRPSHSTDQQPLVEPLTQRGWTLQEKVLSTRLLSISVMEMAWTCKEAIFCECGSKLNHQREFGGTPLSQISRHGGAFNFWHKVIENYSKRNLTQAGDKLPAISAIAAIVQKKIGSDYVAGLWTDNIDLDLLWRRPSASRIQAANSSYIAPSFSWASITGEVDYLCFRNGKWPYEKAATVLEVNAVTGPDAPLGRVISSKMIINGPMVMGYLESRGPYDWYAVRLGRALLWFSADTSLSTIVNGSEVSVCRRSREHNRSDVAEELKRLNRKRNSGDTHHLTEPTTGNSAIRCWVLRLGAFPFGDKGQRDHEWLVLGRSATQPELFERIGLGSLKDSQEAEIFGLSWSMQASPLLVALNGPGSWRSFNRHGVRAHTCSQPNLAVPLSRASSVSMEAGSRAQSAGLAWLEQSLAELEAGKASWPVMPSLIKPRQLEELEAKINSVHRQLGEINKDDEDSEAQRQAKQDELVAIESELRPLRTDWDRTCRDAHVAYRPKDEMKANSLMNNILNLYKDFGLPINGNMGVDTSALGLTGDSPDADPDTPRRPRMRMKRGGAVLTPDRNGVFEVRFHYLSHPSLAYAPSSSHFANLHFISQSETRKRKRGRSSSIAQKRPRIQGNRNSIHFNAVYQNKRAAKKHTIIRVPEDPVRPAKFYILRCEDHDIDFDDNPLQAGLAHLSEEHQLKNPSFETVIQHFGYEVIGCDDEKLIQNNKVAKEAFQKR</sequence>
<name>F9FGJ4_FUSOF</name>
<dbReference type="PaxDb" id="5507-FOXG_09697P0"/>
<dbReference type="Pfam" id="PF03313">
    <property type="entry name" value="SDH_alpha"/>
    <property type="match status" value="1"/>
</dbReference>
<dbReference type="InterPro" id="IPR005131">
    <property type="entry name" value="Ser_deHydtase_bsu"/>
</dbReference>
<dbReference type="InterPro" id="IPR051318">
    <property type="entry name" value="Fe-S_L-Ser"/>
</dbReference>
<evidence type="ECO:0000259" key="11">
    <source>
        <dbReference type="Pfam" id="PF03315"/>
    </source>
</evidence>
<organism evidence="13">
    <name type="scientific">Fusarium oxysporum (strain Fo5176)</name>
    <name type="common">Fusarium vascular wilt</name>
    <dbReference type="NCBI Taxonomy" id="660025"/>
    <lineage>
        <taxon>Eukaryota</taxon>
        <taxon>Fungi</taxon>
        <taxon>Dikarya</taxon>
        <taxon>Ascomycota</taxon>
        <taxon>Pezizomycotina</taxon>
        <taxon>Sordariomycetes</taxon>
        <taxon>Hypocreomycetidae</taxon>
        <taxon>Hypocreales</taxon>
        <taxon>Nectriaceae</taxon>
        <taxon>Fusarium</taxon>
        <taxon>Fusarium oxysporum species complex</taxon>
    </lineage>
</organism>